<dbReference type="InterPro" id="IPR001466">
    <property type="entry name" value="Beta-lactam-related"/>
</dbReference>
<dbReference type="InterPro" id="IPR050491">
    <property type="entry name" value="AmpC-like"/>
</dbReference>
<feature type="domain" description="Beta-lactamase-related" evidence="3">
    <location>
        <begin position="62"/>
        <end position="367"/>
    </location>
</feature>
<dbReference type="InterPro" id="IPR012338">
    <property type="entry name" value="Beta-lactam/transpept-like"/>
</dbReference>
<comment type="subcellular location">
    <subcellularLocation>
        <location evidence="1">Membrane</location>
    </subcellularLocation>
</comment>
<dbReference type="HOGENOM" id="CLU_020027_0_3_0"/>
<dbReference type="RefSeq" id="WP_015898539.1">
    <property type="nucleotide sequence ID" value="NC_012483.1"/>
</dbReference>
<keyword evidence="5" id="KW-1185">Reference proteome</keyword>
<reference evidence="4 5" key="1">
    <citation type="journal article" date="2009" name="Appl. Environ. Microbiol.">
        <title>Three genomes from the phylum Acidobacteria provide insight into the lifestyles of these microorganisms in soils.</title>
        <authorList>
            <person name="Ward N.L."/>
            <person name="Challacombe J.F."/>
            <person name="Janssen P.H."/>
            <person name="Henrissat B."/>
            <person name="Coutinho P.M."/>
            <person name="Wu M."/>
            <person name="Xie G."/>
            <person name="Haft D.H."/>
            <person name="Sait M."/>
            <person name="Badger J."/>
            <person name="Barabote R.D."/>
            <person name="Bradley B."/>
            <person name="Brettin T.S."/>
            <person name="Brinkac L.M."/>
            <person name="Bruce D."/>
            <person name="Creasy T."/>
            <person name="Daugherty S.C."/>
            <person name="Davidsen T.M."/>
            <person name="DeBoy R.T."/>
            <person name="Detter J.C."/>
            <person name="Dodson R.J."/>
            <person name="Durkin A.S."/>
            <person name="Ganapathy A."/>
            <person name="Gwinn-Giglio M."/>
            <person name="Han C.S."/>
            <person name="Khouri H."/>
            <person name="Kiss H."/>
            <person name="Kothari S.P."/>
            <person name="Madupu R."/>
            <person name="Nelson K.E."/>
            <person name="Nelson W.C."/>
            <person name="Paulsen I."/>
            <person name="Penn K."/>
            <person name="Ren Q."/>
            <person name="Rosovitz M.J."/>
            <person name="Selengut J.D."/>
            <person name="Shrivastava S."/>
            <person name="Sullivan S.A."/>
            <person name="Tapia R."/>
            <person name="Thompson L.S."/>
            <person name="Watkins K.L."/>
            <person name="Yang Q."/>
            <person name="Yu C."/>
            <person name="Zafar N."/>
            <person name="Zhou L."/>
            <person name="Kuske C.R."/>
        </authorList>
    </citation>
    <scope>NUCLEOTIDE SEQUENCE [LARGE SCALE GENOMIC DNA]</scope>
    <source>
        <strain evidence="5">ATCC 51196 / DSM 11244 / BCRC 80197 / JCM 7670 / NBRC 15755 / NCIMB 13165 / 161</strain>
    </source>
</reference>
<dbReference type="AlphaFoldDB" id="C1F741"/>
<dbReference type="EMBL" id="CP001472">
    <property type="protein sequence ID" value="ACO31797.1"/>
    <property type="molecule type" value="Genomic_DNA"/>
</dbReference>
<evidence type="ECO:0000313" key="5">
    <source>
        <dbReference type="Proteomes" id="UP000002207"/>
    </source>
</evidence>
<dbReference type="Pfam" id="PF00144">
    <property type="entry name" value="Beta-lactamase"/>
    <property type="match status" value="1"/>
</dbReference>
<evidence type="ECO:0000256" key="2">
    <source>
        <dbReference type="ARBA" id="ARBA00023136"/>
    </source>
</evidence>
<proteinExistence type="predicted"/>
<sequence>MFGLTADRRDPGKLIQAQVIPSDPPGLYAGWPDHAVTHKEMARLIHEKLDTLVRADDFSGCLTVASRGVTLFHECRGLAERNFRVPVSSSTKFRVGSIDKMFTAVAIAQLVEAGKLSWNSTLAQLMPEYPDRQAAAQITVWQLLHHTSGLGDIFVPEYFEHREKYLTPADYLGLIARQPKVGKPGQQWSYSNAGFILLGRIVEDVSGESYVHYVGQHIFAPAGMTSTGFSSIADVTPELATGYYHEGLFSTAWKAAWLDDIFMGGPAGGGYSTTTDLIRFSEALRSGKLVKPVTLGKMFSNEVPAGPGAEAAGFGDRVSHGCHIRGHAGGIEGTSADLAIVWEAGATVAVTSNEGEFRTPIMLAEQIADLLAMEAKKP</sequence>
<name>C1F741_ACIC5</name>
<dbReference type="Gene3D" id="3.40.710.10">
    <property type="entry name" value="DD-peptidase/beta-lactamase superfamily"/>
    <property type="match status" value="1"/>
</dbReference>
<dbReference type="eggNOG" id="COG1680">
    <property type="taxonomic scope" value="Bacteria"/>
</dbReference>
<gene>
    <name evidence="4" type="ordered locus">ACP_3512</name>
</gene>
<dbReference type="InParanoid" id="C1F741"/>
<evidence type="ECO:0000259" key="3">
    <source>
        <dbReference type="Pfam" id="PF00144"/>
    </source>
</evidence>
<dbReference type="STRING" id="240015.ACP_3512"/>
<evidence type="ECO:0000256" key="1">
    <source>
        <dbReference type="ARBA" id="ARBA00004370"/>
    </source>
</evidence>
<organism evidence="4 5">
    <name type="scientific">Acidobacterium capsulatum (strain ATCC 51196 / DSM 11244 / BCRC 80197 / JCM 7670 / NBRC 15755 / NCIMB 13165 / 161)</name>
    <dbReference type="NCBI Taxonomy" id="240015"/>
    <lineage>
        <taxon>Bacteria</taxon>
        <taxon>Pseudomonadati</taxon>
        <taxon>Acidobacteriota</taxon>
        <taxon>Terriglobia</taxon>
        <taxon>Terriglobales</taxon>
        <taxon>Acidobacteriaceae</taxon>
        <taxon>Acidobacterium</taxon>
    </lineage>
</organism>
<dbReference type="KEGG" id="aca:ACP_3512"/>
<dbReference type="PANTHER" id="PTHR46825:SF11">
    <property type="entry name" value="PENICILLIN-BINDING PROTEIN 4"/>
    <property type="match status" value="1"/>
</dbReference>
<keyword evidence="2" id="KW-0472">Membrane</keyword>
<protein>
    <submittedName>
        <fullName evidence="4">Beta-lactamase</fullName>
    </submittedName>
</protein>
<dbReference type="GO" id="GO:0016020">
    <property type="term" value="C:membrane"/>
    <property type="evidence" value="ECO:0007669"/>
    <property type="project" value="UniProtKB-SubCell"/>
</dbReference>
<dbReference type="Proteomes" id="UP000002207">
    <property type="component" value="Chromosome"/>
</dbReference>
<dbReference type="PANTHER" id="PTHR46825">
    <property type="entry name" value="D-ALANYL-D-ALANINE-CARBOXYPEPTIDASE/ENDOPEPTIDASE AMPH"/>
    <property type="match status" value="1"/>
</dbReference>
<dbReference type="SUPFAM" id="SSF56601">
    <property type="entry name" value="beta-lactamase/transpeptidase-like"/>
    <property type="match status" value="1"/>
</dbReference>
<accession>C1F741</accession>
<evidence type="ECO:0000313" key="4">
    <source>
        <dbReference type="EMBL" id="ACO31797.1"/>
    </source>
</evidence>